<dbReference type="PANTHER" id="PTHR11845:SF13">
    <property type="entry name" value="5'-DEOXYNUCLEOTIDASE HDDC2"/>
    <property type="match status" value="1"/>
</dbReference>
<dbReference type="Pfam" id="PF13023">
    <property type="entry name" value="HD_3"/>
    <property type="match status" value="1"/>
</dbReference>
<dbReference type="Gene3D" id="1.10.3210.10">
    <property type="entry name" value="Hypothetical protein af1432"/>
    <property type="match status" value="1"/>
</dbReference>
<dbReference type="SUPFAM" id="SSF109604">
    <property type="entry name" value="HD-domain/PDEase-like"/>
    <property type="match status" value="1"/>
</dbReference>
<reference evidence="10" key="1">
    <citation type="journal article" date="2019" name="Int. J. Syst. Evol. Microbiol.">
        <title>The Global Catalogue of Microorganisms (GCM) 10K type strain sequencing project: providing services to taxonomists for standard genome sequencing and annotation.</title>
        <authorList>
            <consortium name="The Broad Institute Genomics Platform"/>
            <consortium name="The Broad Institute Genome Sequencing Center for Infectious Disease"/>
            <person name="Wu L."/>
            <person name="Ma J."/>
        </authorList>
    </citation>
    <scope>NUCLEOTIDE SEQUENCE [LARGE SCALE GENOMIC DNA]</scope>
    <source>
        <strain evidence="10">JCM 12928</strain>
    </source>
</reference>
<dbReference type="Proteomes" id="UP001501352">
    <property type="component" value="Unassembled WGS sequence"/>
</dbReference>
<comment type="catalytic activity">
    <reaction evidence="1">
        <text>a 2'-deoxyribonucleoside 5'-phosphate + H2O = a 2'-deoxyribonucleoside + phosphate</text>
        <dbReference type="Rhea" id="RHEA:36167"/>
        <dbReference type="ChEBI" id="CHEBI:15377"/>
        <dbReference type="ChEBI" id="CHEBI:18274"/>
        <dbReference type="ChEBI" id="CHEBI:43474"/>
        <dbReference type="ChEBI" id="CHEBI:65317"/>
        <dbReference type="EC" id="3.1.3.89"/>
    </reaction>
</comment>
<comment type="cofactor">
    <cofactor evidence="2">
        <name>Mn(2+)</name>
        <dbReference type="ChEBI" id="CHEBI:29035"/>
    </cofactor>
</comment>
<organism evidence="9 10">
    <name type="scientific">Brevundimonas kwangchunensis</name>
    <dbReference type="NCBI Taxonomy" id="322163"/>
    <lineage>
        <taxon>Bacteria</taxon>
        <taxon>Pseudomonadati</taxon>
        <taxon>Pseudomonadota</taxon>
        <taxon>Alphaproteobacteria</taxon>
        <taxon>Caulobacterales</taxon>
        <taxon>Caulobacteraceae</taxon>
        <taxon>Brevundimonas</taxon>
    </lineage>
</organism>
<protein>
    <recommendedName>
        <fullName evidence="5">5'-deoxynucleotidase</fullName>
        <ecNumber evidence="5">3.1.3.89</ecNumber>
    </recommendedName>
</protein>
<comment type="subunit">
    <text evidence="4">Homodimer.</text>
</comment>
<dbReference type="PANTHER" id="PTHR11845">
    <property type="entry name" value="5'-DEOXYNUCLEOTIDASE HDDC2"/>
    <property type="match status" value="1"/>
</dbReference>
<keyword evidence="6" id="KW-0479">Metal-binding</keyword>
<keyword evidence="10" id="KW-1185">Reference proteome</keyword>
<sequence length="224" mass="24803">MARSPHRAQCRAMPASPLHAPDRWLAALDPDLARRFRFLLEADRLKSVLRGSRIADGSRRENTAEHSWHIALFALLLAAYAARPVDPLRVVSMLLIHDLVEIDCGDTPLFDTGGAATQDAREAKAADRLYGLLPESDASRWRALWDEFEQAETDDARFAKAIDRLQPILLNHAVGGGTWTDYGVDEALERALTSRIGDGSPTLWAAAEAIIRDAVVRGWLKPSF</sequence>
<evidence type="ECO:0000256" key="5">
    <source>
        <dbReference type="ARBA" id="ARBA00012964"/>
    </source>
</evidence>
<dbReference type="InterPro" id="IPR039356">
    <property type="entry name" value="YfbR/HDDC2"/>
</dbReference>
<keyword evidence="7" id="KW-0378">Hydrolase</keyword>
<evidence type="ECO:0000256" key="3">
    <source>
        <dbReference type="ARBA" id="ARBA00001941"/>
    </source>
</evidence>
<evidence type="ECO:0000256" key="1">
    <source>
        <dbReference type="ARBA" id="ARBA00001638"/>
    </source>
</evidence>
<comment type="cofactor">
    <cofactor evidence="3">
        <name>Co(2+)</name>
        <dbReference type="ChEBI" id="CHEBI:48828"/>
    </cofactor>
</comment>
<dbReference type="InterPro" id="IPR006674">
    <property type="entry name" value="HD_domain"/>
</dbReference>
<proteinExistence type="predicted"/>
<evidence type="ECO:0000256" key="2">
    <source>
        <dbReference type="ARBA" id="ARBA00001936"/>
    </source>
</evidence>
<evidence type="ECO:0000256" key="6">
    <source>
        <dbReference type="ARBA" id="ARBA00022723"/>
    </source>
</evidence>
<evidence type="ECO:0000313" key="9">
    <source>
        <dbReference type="EMBL" id="GAA0611747.1"/>
    </source>
</evidence>
<evidence type="ECO:0000256" key="4">
    <source>
        <dbReference type="ARBA" id="ARBA00011738"/>
    </source>
</evidence>
<dbReference type="SMART" id="SM00471">
    <property type="entry name" value="HDc"/>
    <property type="match status" value="1"/>
</dbReference>
<dbReference type="EC" id="3.1.3.89" evidence="5"/>
<evidence type="ECO:0000259" key="8">
    <source>
        <dbReference type="SMART" id="SM00471"/>
    </source>
</evidence>
<feature type="domain" description="HD/PDEase" evidence="8">
    <location>
        <begin position="59"/>
        <end position="141"/>
    </location>
</feature>
<name>A0ABP3RJG9_9CAUL</name>
<comment type="caution">
    <text evidence="9">The sequence shown here is derived from an EMBL/GenBank/DDBJ whole genome shotgun (WGS) entry which is preliminary data.</text>
</comment>
<gene>
    <name evidence="9" type="ORF">GCM10009422_03300</name>
</gene>
<evidence type="ECO:0000313" key="10">
    <source>
        <dbReference type="Proteomes" id="UP001501352"/>
    </source>
</evidence>
<dbReference type="EMBL" id="BAAAGA010000001">
    <property type="protein sequence ID" value="GAA0611747.1"/>
    <property type="molecule type" value="Genomic_DNA"/>
</dbReference>
<accession>A0ABP3RJG9</accession>
<dbReference type="InterPro" id="IPR003607">
    <property type="entry name" value="HD/PDEase_dom"/>
</dbReference>
<evidence type="ECO:0000256" key="7">
    <source>
        <dbReference type="ARBA" id="ARBA00022801"/>
    </source>
</evidence>